<dbReference type="PATRIC" id="fig|866536.3.peg.367"/>
<dbReference type="InterPro" id="IPR024474">
    <property type="entry name" value="Znf_dom_IS66"/>
</dbReference>
<dbReference type="STRING" id="866536.Belba_0352"/>
<feature type="domain" description="DUF6444" evidence="4">
    <location>
        <begin position="38"/>
        <end position="115"/>
    </location>
</feature>
<name>I3Z197_BELBD</name>
<feature type="domain" description="Transposase IS66 central" evidence="2">
    <location>
        <begin position="194"/>
        <end position="455"/>
    </location>
</feature>
<feature type="compositionally biased region" description="Polar residues" evidence="1">
    <location>
        <begin position="74"/>
        <end position="83"/>
    </location>
</feature>
<evidence type="ECO:0000259" key="3">
    <source>
        <dbReference type="Pfam" id="PF13005"/>
    </source>
</evidence>
<evidence type="ECO:0000259" key="4">
    <source>
        <dbReference type="Pfam" id="PF20042"/>
    </source>
</evidence>
<organism evidence="5 7">
    <name type="scientific">Belliella baltica (strain DSM 15883 / CIP 108006 / LMG 21964 / BA134)</name>
    <dbReference type="NCBI Taxonomy" id="866536"/>
    <lineage>
        <taxon>Bacteria</taxon>
        <taxon>Pseudomonadati</taxon>
        <taxon>Bacteroidota</taxon>
        <taxon>Cytophagia</taxon>
        <taxon>Cytophagales</taxon>
        <taxon>Cyclobacteriaceae</taxon>
        <taxon>Belliella</taxon>
    </lineage>
</organism>
<protein>
    <submittedName>
        <fullName evidence="5">Transposase</fullName>
    </submittedName>
</protein>
<dbReference type="eggNOG" id="COG4467">
    <property type="taxonomic scope" value="Bacteria"/>
</dbReference>
<evidence type="ECO:0000313" key="7">
    <source>
        <dbReference type="Proteomes" id="UP000006050"/>
    </source>
</evidence>
<dbReference type="EMBL" id="CP003281">
    <property type="protein sequence ID" value="AFL83015.1"/>
    <property type="molecule type" value="Genomic_DNA"/>
</dbReference>
<dbReference type="PANTHER" id="PTHR33678:SF1">
    <property type="entry name" value="BLL1576 PROTEIN"/>
    <property type="match status" value="1"/>
</dbReference>
<accession>I3Z197</accession>
<reference evidence="7" key="1">
    <citation type="submission" date="2012-06" db="EMBL/GenBank/DDBJ databases">
        <title>The complete genome of Belliella baltica DSM 15883.</title>
        <authorList>
            <person name="Lucas S."/>
            <person name="Copeland A."/>
            <person name="Lapidus A."/>
            <person name="Goodwin L."/>
            <person name="Pitluck S."/>
            <person name="Peters L."/>
            <person name="Mikhailova N."/>
            <person name="Davenport K."/>
            <person name="Kyrpides N."/>
            <person name="Mavromatis K."/>
            <person name="Pagani I."/>
            <person name="Ivanova N."/>
            <person name="Ovchinnikova G."/>
            <person name="Zeytun A."/>
            <person name="Detter J.C."/>
            <person name="Han C."/>
            <person name="Land M."/>
            <person name="Hauser L."/>
            <person name="Markowitz V."/>
            <person name="Cheng J.-F."/>
            <person name="Hugenholtz P."/>
            <person name="Woyke T."/>
            <person name="Wu D."/>
            <person name="Tindall B."/>
            <person name="Pomrenke H."/>
            <person name="Brambilla E."/>
            <person name="Klenk H.-P."/>
            <person name="Eisen J.A."/>
        </authorList>
    </citation>
    <scope>NUCLEOTIDE SEQUENCE [LARGE SCALE GENOMIC DNA]</scope>
    <source>
        <strain evidence="7">DSM 15883 / CIP 108006 / LMG 21964 / BA134</strain>
    </source>
</reference>
<dbReference type="InterPro" id="IPR045618">
    <property type="entry name" value="DUF6444"/>
</dbReference>
<reference evidence="5" key="2">
    <citation type="submission" date="2012-06" db="EMBL/GenBank/DDBJ databases">
        <title>The complete genome of Belliella baltica DSM 15883.</title>
        <authorList>
            <consortium name="US DOE Joint Genome Institute (JGI-PGF)"/>
            <person name="Lucas S."/>
            <person name="Copeland A."/>
            <person name="Lapidus A."/>
            <person name="Goodwin L."/>
            <person name="Pitluck S."/>
            <person name="Peters L."/>
            <person name="Mikhailova N."/>
            <person name="Davenport K."/>
            <person name="Kyrpides N."/>
            <person name="Mavromatis K."/>
            <person name="Pagani I."/>
            <person name="Ivanova N."/>
            <person name="Ovchinnikova G."/>
            <person name="Zeytun A."/>
            <person name="Detter J.C."/>
            <person name="Han C."/>
            <person name="Land M."/>
            <person name="Hauser L."/>
            <person name="Markowitz V."/>
            <person name="Cheng J.-F."/>
            <person name="Hugenholtz P."/>
            <person name="Woyke T."/>
            <person name="Wu D."/>
            <person name="Tindall B."/>
            <person name="Pomrenke H."/>
            <person name="Brambilla E."/>
            <person name="Klenk H.-P."/>
            <person name="Eisen J.A."/>
        </authorList>
    </citation>
    <scope>NUCLEOTIDE SEQUENCE</scope>
    <source>
        <strain evidence="5">DSM 15883</strain>
    </source>
</reference>
<dbReference type="OrthoDB" id="151215at2"/>
<keyword evidence="7" id="KW-1185">Reference proteome</keyword>
<dbReference type="HOGENOM" id="CLU_039294_0_1_10"/>
<dbReference type="InterPro" id="IPR052344">
    <property type="entry name" value="Transposase-related"/>
</dbReference>
<dbReference type="KEGG" id="bbd:Belba_0352"/>
<dbReference type="Pfam" id="PF13005">
    <property type="entry name" value="zf-IS66"/>
    <property type="match status" value="1"/>
</dbReference>
<dbReference type="EMBL" id="CP003281">
    <property type="protein sequence ID" value="AFL83428.1"/>
    <property type="molecule type" value="Genomic_DNA"/>
</dbReference>
<feature type="domain" description="Transposase IS66 zinc-finger binding" evidence="3">
    <location>
        <begin position="133"/>
        <end position="175"/>
    </location>
</feature>
<gene>
    <name evidence="5" type="ordered locus">Belba_0352</name>
    <name evidence="6" type="ordered locus">Belba_0778</name>
</gene>
<dbReference type="Pfam" id="PF03050">
    <property type="entry name" value="DDE_Tnp_IS66"/>
    <property type="match status" value="1"/>
</dbReference>
<sequence>MVYPHFFVGKNSVDYWYSWDYVLIFRKHFYSILDHRDTLIQELIKMNLQLMEQVKSLKSRVSDLENELARYRNPKNSRNSSVPPSKDENRPKKNQSLRQDTGRKTGGQPGHKGHTLEMTSSPDIIENHIPLFCTCCGGDLSAVPAELSSKRQVLDLPVIKVVCTEHRIFSKNCSCGEKISGSFPDNINAPIQYGSGVETIVGYLHARQYVPYRRMKELLRDCFGINLSEGSIDNIIGRFARKSAPIYAKIKTAVSKSPVIGADETGAKVDGNKQWVWTYQTEELTLLAISESRGLKAMNTHFPDGFGKAVLCHDAWRAYFNYSENLHQLCCAHLLRELNYIVERYKSKWADSLRALFREAISLKRKLKKLPDPENSRSIASIEEKMDNLLAQPVESKHKEAVSLQKRLLKYRKSLFTFLYHQKVPPDNNASERAIRNIKVKQKISGQFKSNNGAENFSVIRSVVDTLIKRSGNILENLNHIANLQPE</sequence>
<feature type="region of interest" description="Disordered" evidence="1">
    <location>
        <begin position="68"/>
        <end position="118"/>
    </location>
</feature>
<evidence type="ECO:0000256" key="1">
    <source>
        <dbReference type="SAM" id="MobiDB-lite"/>
    </source>
</evidence>
<dbReference type="Pfam" id="PF20042">
    <property type="entry name" value="DUF6444"/>
    <property type="match status" value="1"/>
</dbReference>
<dbReference type="AlphaFoldDB" id="I3Z197"/>
<evidence type="ECO:0000259" key="2">
    <source>
        <dbReference type="Pfam" id="PF03050"/>
    </source>
</evidence>
<proteinExistence type="predicted"/>
<evidence type="ECO:0000313" key="5">
    <source>
        <dbReference type="EMBL" id="AFL83015.1"/>
    </source>
</evidence>
<evidence type="ECO:0000313" key="6">
    <source>
        <dbReference type="EMBL" id="AFL83428.1"/>
    </source>
</evidence>
<dbReference type="Proteomes" id="UP000006050">
    <property type="component" value="Chromosome"/>
</dbReference>
<dbReference type="PANTHER" id="PTHR33678">
    <property type="entry name" value="BLL1576 PROTEIN"/>
    <property type="match status" value="1"/>
</dbReference>
<dbReference type="KEGG" id="bbd:Belba_0778"/>
<dbReference type="InterPro" id="IPR004291">
    <property type="entry name" value="Transposase_IS66_central"/>
</dbReference>
<dbReference type="NCBIfam" id="NF033517">
    <property type="entry name" value="transpos_IS66"/>
    <property type="match status" value="1"/>
</dbReference>